<feature type="region of interest" description="Disordered" evidence="8">
    <location>
        <begin position="1669"/>
        <end position="1798"/>
    </location>
</feature>
<keyword evidence="9" id="KW-0648">Protein biosynthesis</keyword>
<dbReference type="Gene3D" id="3.40.50.10470">
    <property type="entry name" value="Translation initiation factor eif-2b, domain 2"/>
    <property type="match status" value="1"/>
</dbReference>
<feature type="region of interest" description="Disordered" evidence="8">
    <location>
        <begin position="1564"/>
        <end position="1584"/>
    </location>
</feature>
<dbReference type="InterPro" id="IPR000649">
    <property type="entry name" value="IF-2B-related"/>
</dbReference>
<comment type="similarity">
    <text evidence="1 6">Belongs to the eIF-2B alpha/beta/delta subunits family.</text>
</comment>
<dbReference type="InterPro" id="IPR037171">
    <property type="entry name" value="NagB/RpiA_transferase-like"/>
</dbReference>
<keyword evidence="9" id="KW-0396">Initiation factor</keyword>
<dbReference type="InterPro" id="IPR040418">
    <property type="entry name" value="CRWN"/>
</dbReference>
<protein>
    <submittedName>
        <fullName evidence="9">Translation initiation factor eIF-2B subunit delta</fullName>
    </submittedName>
</protein>
<accession>A0A4D6NIJ1</accession>
<evidence type="ECO:0000313" key="10">
    <source>
        <dbReference type="Proteomes" id="UP000501690"/>
    </source>
</evidence>
<feature type="compositionally biased region" description="Basic and acidic residues" evidence="8">
    <location>
        <begin position="1727"/>
        <end position="1736"/>
    </location>
</feature>
<evidence type="ECO:0000256" key="4">
    <source>
        <dbReference type="ARBA" id="ARBA00024186"/>
    </source>
</evidence>
<keyword evidence="3" id="KW-0539">Nucleus</keyword>
<sequence length="1906" mass="215295">MDARRAPRAVIDPKVRRVGFFAPPDRSQSGPPHLISLDVSPAANSLSPVMIPPPRHSSENLSLHARPAPTSPSVEESVTAESYSSSSAFFPAPMSPAPSSYTSRMVVDDGDFFDVGKVASSSPRGGVDLTATKASNVLASELATVAVVNADSRAIGERERADKAGGSAMEMKDQALNTKPKKEKTSKAERRALQEAQRAAKAAAKAEGNKASGTLASVNVKPAKAAKPPQKFDNASVTASEKKGVDRSQEKDRKKDVPQPRMQYDDKSRVEKAKRRAVVKQTEVKNRVELFRHLPQYEHGSQLPDLEAKFFHLGPVHPAVYKVGLQYLSGDITGGNARCIAMLRAFQEAIKDYRVPSEKTLVRDLTARLSSYVSFLIECRPLSISMGNAIRFLKSRIAKLPLTLSESESKTSLQSDVERFINEKIILADKVIVKHAITKIRDGDVLLTYGSSSAVEMVLLHAHELGKQFRVVVVDSRPRLRGKLLLRRLVEKGLSCTYTHINAVSYIMNEVTRVFLGASSVLSNGTVYSAVGTACVAMVAHAFRVPVLVCCEAYKFHERVQHDSICSNELGDPDIISRVQSREDVNHLEGWAHTENLQLLNLIYDATPSDYVSMIITDYGMKGSGKMMNMRLKKKHFIFFKKYQHLIFVDAHSFQFIGVSFYGFLICSVIKFELLPDFNFSNNTIIRYWCSKEPLPEDKRCLPNFLILPTTGKGNTVRRKTIHENPRSKPKGHAAESRYYPWPRGATATKARMFTPQKVWSGWSLTPNKSGVRGRTGPGSDVGPNSGDGASAKEKGIVAFVENGGNNLDREVLVERVSSLEKELYEYQFNMGLLLIEKKEWTSKYTEQSQDLVEVKDALEREKAAHLIALSEVEKREENLRKALGVEKECVLDLEKALREMRSENAKIKFTAESKLAEANALVASVEEKSLEVEAKLRSADAKFAEISRKSSEFDRKSQDLESQESALRRDRLSFIAEQEAHESTLSKQREDLWEWEKKLQEGEERLAKGQRIINEREQRANENDRLCQQKEKDLEEAQKKIDATNITLRSKEEDVNNRLVDIALKEKVEMQKILDEHNAILDVKKQEFEVELNEKRKSFEDGLKDKLAELEKKEAEINHMEEKVGKREQALEKKAEKLKEKEKEYEQKVKALKEREKSIKSEEKSLETTKKKIESEREELVTHMAEVEKIRSNNEQELLRINEEIERLKVTEEERSEYLRLQSQLKHEVDQYRHQKELLLKETEDLRQQKETFEREWDELDLKRADVDKELKSVIQQKEEILKLQQFEEEKLKNEKQATEDHIRRELESLALAKESFAAEMELEKSSLAEKEQSQRNQMLLDFELQKKELEADMQNQLEQKEKDLIERKTLFEEKRESELNNINFLREVANREMDEMKLQRNKLEKEKQETDENKNHLESQRMEMQEDIDLLVDLNRKLKNQREQFIVERRRFIEFVEKLRGCQNCGEMISEFVLSDLQSSVDIENLEVPSLPKLAGDIILGDSIENLPSRQNIGASPATDPKSPVSAGTISWLRKCTSKIFKISPISKFESEDSGSLRDVNLSIEKTNREDSPGRIPGRENEAELSFDVVNDSFDGRRVLSGNDITEFEAADQDPSVENQSNVDSKALEESKAGQQQPRRGGGRPRVKRTHTVKAVLKEARGILGEAAELPGESVDNHETEFPNGNAEDSANVDSESQRPSSRRMPMNVRKRNRVQTSQMTVSGHDGDASEGHSDSVIPGQRKRRRQKAAAPPAQTAGETRYNLRRHRTGATTSSVRAISAGGKESQGEVDRVKDTEEEIVDSKVSHSLSVGITNENGGSVHLEQSIKGVETRDGYGGDTTGTFTNNITLSEEVNGTADDAEDNDGEYESHGEDAGGVENEDDEDYQQPGEASIGKKLWNFFTT</sequence>
<feature type="compositionally biased region" description="Basic and acidic residues" evidence="8">
    <location>
        <begin position="240"/>
        <end position="271"/>
    </location>
</feature>
<feature type="compositionally biased region" description="Low complexity" evidence="8">
    <location>
        <begin position="73"/>
        <end position="93"/>
    </location>
</feature>
<feature type="compositionally biased region" description="Polar residues" evidence="8">
    <location>
        <begin position="1689"/>
        <end position="1702"/>
    </location>
</feature>
<feature type="coiled-coil region" evidence="7">
    <location>
        <begin position="1097"/>
        <end position="1446"/>
    </location>
</feature>
<evidence type="ECO:0000256" key="7">
    <source>
        <dbReference type="SAM" id="Coils"/>
    </source>
</evidence>
<evidence type="ECO:0000256" key="3">
    <source>
        <dbReference type="ARBA" id="ARBA00023242"/>
    </source>
</evidence>
<dbReference type="SUPFAM" id="SSF100950">
    <property type="entry name" value="NagB/RpiA/CoA transferase-like"/>
    <property type="match status" value="1"/>
</dbReference>
<dbReference type="EMBL" id="CP039354">
    <property type="protein sequence ID" value="QCE12792.1"/>
    <property type="molecule type" value="Genomic_DNA"/>
</dbReference>
<name>A0A4D6NIJ1_VIGUN</name>
<feature type="compositionally biased region" description="Basic and acidic residues" evidence="8">
    <location>
        <begin position="1568"/>
        <end position="1584"/>
    </location>
</feature>
<feature type="region of interest" description="Disordered" evidence="8">
    <location>
        <begin position="1854"/>
        <end position="1896"/>
    </location>
</feature>
<feature type="compositionally biased region" description="Basic residues" evidence="8">
    <location>
        <begin position="1643"/>
        <end position="1654"/>
    </location>
</feature>
<evidence type="ECO:0000313" key="9">
    <source>
        <dbReference type="EMBL" id="QCE12792.1"/>
    </source>
</evidence>
<evidence type="ECO:0000256" key="5">
    <source>
        <dbReference type="ARBA" id="ARBA00024208"/>
    </source>
</evidence>
<comment type="subcellular location">
    <subcellularLocation>
        <location evidence="4">Nucleus lamina</location>
    </subcellularLocation>
</comment>
<feature type="region of interest" description="Disordered" evidence="8">
    <location>
        <begin position="20"/>
        <end position="39"/>
    </location>
</feature>
<keyword evidence="10" id="KW-1185">Reference proteome</keyword>
<feature type="compositionally biased region" description="Basic and acidic residues" evidence="8">
    <location>
        <begin position="183"/>
        <end position="193"/>
    </location>
</feature>
<feature type="region of interest" description="Disordered" evidence="8">
    <location>
        <begin position="45"/>
        <end position="93"/>
    </location>
</feature>
<comment type="similarity">
    <text evidence="5">Belongs to the CRWN family.</text>
</comment>
<dbReference type="Proteomes" id="UP000501690">
    <property type="component" value="Linkage Group LG10"/>
</dbReference>
<proteinExistence type="inferred from homology"/>
<evidence type="ECO:0000256" key="6">
    <source>
        <dbReference type="RuleBase" id="RU003814"/>
    </source>
</evidence>
<feature type="region of interest" description="Disordered" evidence="8">
    <location>
        <begin position="157"/>
        <end position="278"/>
    </location>
</feature>
<dbReference type="PANTHER" id="PTHR31908">
    <property type="entry name" value="PROTEIN CROWDED NUCLEI 4"/>
    <property type="match status" value="1"/>
</dbReference>
<evidence type="ECO:0000256" key="2">
    <source>
        <dbReference type="ARBA" id="ARBA00023054"/>
    </source>
</evidence>
<dbReference type="GO" id="GO:0003743">
    <property type="term" value="F:translation initiation factor activity"/>
    <property type="evidence" value="ECO:0007669"/>
    <property type="project" value="UniProtKB-KW"/>
</dbReference>
<feature type="region of interest" description="Disordered" evidence="8">
    <location>
        <begin position="1612"/>
        <end position="1654"/>
    </location>
</feature>
<organism evidence="9 10">
    <name type="scientific">Vigna unguiculata</name>
    <name type="common">Cowpea</name>
    <dbReference type="NCBI Taxonomy" id="3917"/>
    <lineage>
        <taxon>Eukaryota</taxon>
        <taxon>Viridiplantae</taxon>
        <taxon>Streptophyta</taxon>
        <taxon>Embryophyta</taxon>
        <taxon>Tracheophyta</taxon>
        <taxon>Spermatophyta</taxon>
        <taxon>Magnoliopsida</taxon>
        <taxon>eudicotyledons</taxon>
        <taxon>Gunneridae</taxon>
        <taxon>Pentapetalae</taxon>
        <taxon>rosids</taxon>
        <taxon>fabids</taxon>
        <taxon>Fabales</taxon>
        <taxon>Fabaceae</taxon>
        <taxon>Papilionoideae</taxon>
        <taxon>50 kb inversion clade</taxon>
        <taxon>NPAAA clade</taxon>
        <taxon>indigoferoid/millettioid clade</taxon>
        <taxon>Phaseoleae</taxon>
        <taxon>Vigna</taxon>
    </lineage>
</organism>
<feature type="region of interest" description="Disordered" evidence="8">
    <location>
        <begin position="768"/>
        <end position="791"/>
    </location>
</feature>
<feature type="compositionally biased region" description="Low complexity" evidence="8">
    <location>
        <begin position="194"/>
        <end position="206"/>
    </location>
</feature>
<reference evidence="9 10" key="1">
    <citation type="submission" date="2019-04" db="EMBL/GenBank/DDBJ databases">
        <title>An improved genome assembly and genetic linkage map for asparagus bean, Vigna unguiculata ssp. sesquipedialis.</title>
        <authorList>
            <person name="Xia Q."/>
            <person name="Zhang R."/>
            <person name="Dong Y."/>
        </authorList>
    </citation>
    <scope>NUCLEOTIDE SEQUENCE [LARGE SCALE GENOMIC DNA]</scope>
    <source>
        <tissue evidence="9">Leaf</tissue>
    </source>
</reference>
<feature type="compositionally biased region" description="Basic and acidic residues" evidence="8">
    <location>
        <begin position="1788"/>
        <end position="1798"/>
    </location>
</feature>
<dbReference type="Pfam" id="PF01008">
    <property type="entry name" value="IF-2B"/>
    <property type="match status" value="1"/>
</dbReference>
<keyword evidence="2 7" id="KW-0175">Coiled coil</keyword>
<dbReference type="GO" id="GO:0006997">
    <property type="term" value="P:nucleus organization"/>
    <property type="evidence" value="ECO:0007669"/>
    <property type="project" value="InterPro"/>
</dbReference>
<dbReference type="GO" id="GO:0005652">
    <property type="term" value="C:nuclear lamina"/>
    <property type="evidence" value="ECO:0007669"/>
    <property type="project" value="UniProtKB-SubCell"/>
</dbReference>
<feature type="coiled-coil region" evidence="7">
    <location>
        <begin position="986"/>
        <end position="1055"/>
    </location>
</feature>
<gene>
    <name evidence="9" type="ORF">DEO72_LG10g4042</name>
</gene>
<dbReference type="InterPro" id="IPR042529">
    <property type="entry name" value="IF_2B-like_C"/>
</dbReference>
<evidence type="ECO:0000256" key="1">
    <source>
        <dbReference type="ARBA" id="ARBA00007251"/>
    </source>
</evidence>
<dbReference type="PANTHER" id="PTHR31908:SF11">
    <property type="entry name" value="PROTEIN CROWDED NUCLEI 1"/>
    <property type="match status" value="1"/>
</dbReference>
<evidence type="ECO:0000256" key="8">
    <source>
        <dbReference type="SAM" id="MobiDB-lite"/>
    </source>
</evidence>